<dbReference type="InterPro" id="IPR013762">
    <property type="entry name" value="Integrase-like_cat_sf"/>
</dbReference>
<comment type="caution">
    <text evidence="8">The sequence shown here is derived from an EMBL/GenBank/DDBJ whole genome shotgun (WGS) entry which is preliminary data.</text>
</comment>
<dbReference type="PANTHER" id="PTHR30349">
    <property type="entry name" value="PHAGE INTEGRASE-RELATED"/>
    <property type="match status" value="1"/>
</dbReference>
<keyword evidence="2 4" id="KW-0238">DNA-binding</keyword>
<keyword evidence="9" id="KW-1185">Reference proteome</keyword>
<keyword evidence="3" id="KW-0233">DNA recombination</keyword>
<feature type="domain" description="Tyr recombinase" evidence="6">
    <location>
        <begin position="197"/>
        <end position="419"/>
    </location>
</feature>
<accession>A0ABU4M4V2</accession>
<dbReference type="CDD" id="cd00397">
    <property type="entry name" value="DNA_BRE_C"/>
    <property type="match status" value="1"/>
</dbReference>
<evidence type="ECO:0000256" key="3">
    <source>
        <dbReference type="ARBA" id="ARBA00023172"/>
    </source>
</evidence>
<name>A0ABU4M4V2_9ACTN</name>
<evidence type="ECO:0000256" key="2">
    <source>
        <dbReference type="ARBA" id="ARBA00023125"/>
    </source>
</evidence>
<dbReference type="PROSITE" id="PS51900">
    <property type="entry name" value="CB"/>
    <property type="match status" value="1"/>
</dbReference>
<evidence type="ECO:0000256" key="5">
    <source>
        <dbReference type="SAM" id="MobiDB-lite"/>
    </source>
</evidence>
<sequence>MSARAKKARVYDLWHLSKPPADPGAKPCGHRRNGKPLYPAKLHGKGDQWQVRYYPHGAAGKEEKERFATKPEAERRKSAVEHEMNEGTYVSLDAGNVSFEVFADEWLKGRGADSVEVYRRHLRVHAYPVIGRKTLAALASRPSTVGKWASGLEASANYKRDIMQTVTAVFAAAVDDGLIKRNPMKSRQVSKPKREKKKIVPWTADRVGTVVAALDHLTPRYACTGVVGATSGQRQGEIFGFSPDDVLWDAGRIKVMRQIKEVRGGGANRLIFALPKTKETREFPAPTALLRGLKAHMEIWPPVAVTLPWGSLDGEPVTVRLFFTTPDGMPLDASVFNRLVWKPALAQAGVIPAPVGRRYAAAPDDGMHALRHHYVSALLSAGESLVTAAEFIGDTLMVTAETYAHLMEGDGSRGVAALDRSLGGSVDALRLAV</sequence>
<evidence type="ECO:0000259" key="7">
    <source>
        <dbReference type="PROSITE" id="PS51900"/>
    </source>
</evidence>
<evidence type="ECO:0000313" key="9">
    <source>
        <dbReference type="Proteomes" id="UP001272987"/>
    </source>
</evidence>
<dbReference type="InterPro" id="IPR011010">
    <property type="entry name" value="DNA_brk_join_enz"/>
</dbReference>
<dbReference type="InterPro" id="IPR050090">
    <property type="entry name" value="Tyrosine_recombinase_XerCD"/>
</dbReference>
<feature type="domain" description="Core-binding (CB)" evidence="7">
    <location>
        <begin position="97"/>
        <end position="174"/>
    </location>
</feature>
<evidence type="ECO:0000259" key="6">
    <source>
        <dbReference type="PROSITE" id="PS51898"/>
    </source>
</evidence>
<dbReference type="Proteomes" id="UP001272987">
    <property type="component" value="Unassembled WGS sequence"/>
</dbReference>
<feature type="region of interest" description="Disordered" evidence="5">
    <location>
        <begin position="16"/>
        <end position="42"/>
    </location>
</feature>
<dbReference type="InterPro" id="IPR002104">
    <property type="entry name" value="Integrase_catalytic"/>
</dbReference>
<evidence type="ECO:0000313" key="8">
    <source>
        <dbReference type="EMBL" id="MDX3022908.1"/>
    </source>
</evidence>
<dbReference type="PROSITE" id="PS51898">
    <property type="entry name" value="TYR_RECOMBINASE"/>
    <property type="match status" value="1"/>
</dbReference>
<organism evidence="8 9">
    <name type="scientific">Streptomyces acidiscabies</name>
    <dbReference type="NCBI Taxonomy" id="42234"/>
    <lineage>
        <taxon>Bacteria</taxon>
        <taxon>Bacillati</taxon>
        <taxon>Actinomycetota</taxon>
        <taxon>Actinomycetes</taxon>
        <taxon>Kitasatosporales</taxon>
        <taxon>Streptomycetaceae</taxon>
        <taxon>Streptomyces</taxon>
    </lineage>
</organism>
<comment type="similarity">
    <text evidence="1">Belongs to the 'phage' integrase family.</text>
</comment>
<dbReference type="InterPro" id="IPR044068">
    <property type="entry name" value="CB"/>
</dbReference>
<dbReference type="InterPro" id="IPR010998">
    <property type="entry name" value="Integrase_recombinase_N"/>
</dbReference>
<dbReference type="Gene3D" id="1.10.150.130">
    <property type="match status" value="1"/>
</dbReference>
<dbReference type="RefSeq" id="WP_319167028.1">
    <property type="nucleotide sequence ID" value="NZ_JARAWP010000023.1"/>
</dbReference>
<protein>
    <submittedName>
        <fullName evidence="8">Site-specific integrase</fullName>
    </submittedName>
</protein>
<dbReference type="SUPFAM" id="SSF56349">
    <property type="entry name" value="DNA breaking-rejoining enzymes"/>
    <property type="match status" value="1"/>
</dbReference>
<dbReference type="EMBL" id="JARAWP010000023">
    <property type="protein sequence ID" value="MDX3022908.1"/>
    <property type="molecule type" value="Genomic_DNA"/>
</dbReference>
<dbReference type="Gene3D" id="1.10.443.10">
    <property type="entry name" value="Intergrase catalytic core"/>
    <property type="match status" value="1"/>
</dbReference>
<proteinExistence type="inferred from homology"/>
<gene>
    <name evidence="8" type="ORF">PV666_34265</name>
</gene>
<dbReference type="PANTHER" id="PTHR30349:SF64">
    <property type="entry name" value="PROPHAGE INTEGRASE INTD-RELATED"/>
    <property type="match status" value="1"/>
</dbReference>
<reference evidence="8 9" key="1">
    <citation type="journal article" date="2023" name="Microb. Genom.">
        <title>Mesoterricola silvestris gen. nov., sp. nov., Mesoterricola sediminis sp. nov., Geothrix oryzae sp. nov., Geothrix edaphica sp. nov., Geothrix rubra sp. nov., and Geothrix limicola sp. nov., six novel members of Acidobacteriota isolated from soils.</title>
        <authorList>
            <person name="Weisberg A.J."/>
            <person name="Pearce E."/>
            <person name="Kramer C.G."/>
            <person name="Chang J.H."/>
            <person name="Clarke C.R."/>
        </authorList>
    </citation>
    <scope>NUCLEOTIDE SEQUENCE [LARGE SCALE GENOMIC DNA]</scope>
    <source>
        <strain evidence="8 9">NB05-1H</strain>
    </source>
</reference>
<evidence type="ECO:0000256" key="4">
    <source>
        <dbReference type="PROSITE-ProRule" id="PRU01248"/>
    </source>
</evidence>
<evidence type="ECO:0000256" key="1">
    <source>
        <dbReference type="ARBA" id="ARBA00008857"/>
    </source>
</evidence>